<dbReference type="InterPro" id="IPR005196">
    <property type="entry name" value="Glyco_hydro_65_N"/>
</dbReference>
<evidence type="ECO:0000259" key="4">
    <source>
        <dbReference type="Pfam" id="PF03636"/>
    </source>
</evidence>
<evidence type="ECO:0000259" key="2">
    <source>
        <dbReference type="Pfam" id="PF03632"/>
    </source>
</evidence>
<dbReference type="GO" id="GO:0016757">
    <property type="term" value="F:glycosyltransferase activity"/>
    <property type="evidence" value="ECO:0007669"/>
    <property type="project" value="UniProtKB-ARBA"/>
</dbReference>
<dbReference type="Gene3D" id="3.40.50.1000">
    <property type="entry name" value="HAD superfamily/HAD-like"/>
    <property type="match status" value="2"/>
</dbReference>
<dbReference type="GO" id="GO:0004553">
    <property type="term" value="F:hydrolase activity, hydrolyzing O-glycosyl compounds"/>
    <property type="evidence" value="ECO:0007669"/>
    <property type="project" value="TreeGrafter"/>
</dbReference>
<dbReference type="Gene3D" id="3.30.70.1020">
    <property type="entry name" value="Trehalose-6-phosphate phosphatase related protein, domain 2"/>
    <property type="match status" value="1"/>
</dbReference>
<dbReference type="Proteomes" id="UP000586827">
    <property type="component" value="Unassembled WGS sequence"/>
</dbReference>
<evidence type="ECO:0000313" key="6">
    <source>
        <dbReference type="Proteomes" id="UP000586827"/>
    </source>
</evidence>
<dbReference type="SFLD" id="SFLDS00003">
    <property type="entry name" value="Haloacid_Dehalogenase"/>
    <property type="match status" value="1"/>
</dbReference>
<dbReference type="InterPro" id="IPR012341">
    <property type="entry name" value="6hp_glycosidase-like_sf"/>
</dbReference>
<dbReference type="InterPro" id="IPR005195">
    <property type="entry name" value="Glyco_hydro_65_M"/>
</dbReference>
<dbReference type="InterPro" id="IPR011013">
    <property type="entry name" value="Gal_mutarotase_sf_dom"/>
</dbReference>
<keyword evidence="6" id="KW-1185">Reference proteome</keyword>
<dbReference type="NCBIfam" id="TIGR01509">
    <property type="entry name" value="HAD-SF-IA-v3"/>
    <property type="match status" value="1"/>
</dbReference>
<dbReference type="Pfam" id="PF03636">
    <property type="entry name" value="Glyco_hydro_65N"/>
    <property type="match status" value="1"/>
</dbReference>
<dbReference type="SUPFAM" id="SSF48208">
    <property type="entry name" value="Six-hairpin glycosidases"/>
    <property type="match status" value="1"/>
</dbReference>
<dbReference type="InterPro" id="IPR003337">
    <property type="entry name" value="Trehalose_PPase"/>
</dbReference>
<evidence type="ECO:0000313" key="5">
    <source>
        <dbReference type="EMBL" id="NNH69305.1"/>
    </source>
</evidence>
<proteinExistence type="predicted"/>
<dbReference type="InterPro" id="IPR008928">
    <property type="entry name" value="6-hairpin_glycosidase_sf"/>
</dbReference>
<dbReference type="Pfam" id="PF02358">
    <property type="entry name" value="Trehalose_PPase"/>
    <property type="match status" value="1"/>
</dbReference>
<dbReference type="GO" id="GO:0004805">
    <property type="term" value="F:trehalose-phosphatase activity"/>
    <property type="evidence" value="ECO:0007669"/>
    <property type="project" value="UniProtKB-EC"/>
</dbReference>
<evidence type="ECO:0000259" key="3">
    <source>
        <dbReference type="Pfam" id="PF03633"/>
    </source>
</evidence>
<dbReference type="PANTHER" id="PTHR11051:SF8">
    <property type="entry name" value="PROTEIN-GLUCOSYLGALACTOSYLHYDROXYLYSINE GLUCOSIDASE"/>
    <property type="match status" value="1"/>
</dbReference>
<dbReference type="Gene3D" id="1.50.10.10">
    <property type="match status" value="1"/>
</dbReference>
<organism evidence="5 6">
    <name type="scientific">Nocardia uniformis</name>
    <dbReference type="NCBI Taxonomy" id="53432"/>
    <lineage>
        <taxon>Bacteria</taxon>
        <taxon>Bacillati</taxon>
        <taxon>Actinomycetota</taxon>
        <taxon>Actinomycetes</taxon>
        <taxon>Mycobacteriales</taxon>
        <taxon>Nocardiaceae</taxon>
        <taxon>Nocardia</taxon>
    </lineage>
</organism>
<dbReference type="EC" id="3.1.3.12" evidence="5"/>
<comment type="caution">
    <text evidence="5">The sequence shown here is derived from an EMBL/GenBank/DDBJ whole genome shotgun (WGS) entry which is preliminary data.</text>
</comment>
<dbReference type="InterPro" id="IPR023214">
    <property type="entry name" value="HAD_sf"/>
</dbReference>
<dbReference type="SUPFAM" id="SSF74650">
    <property type="entry name" value="Galactose mutarotase-like"/>
    <property type="match status" value="1"/>
</dbReference>
<dbReference type="PANTHER" id="PTHR11051">
    <property type="entry name" value="GLYCOSYL HYDROLASE-RELATED"/>
    <property type="match status" value="1"/>
</dbReference>
<reference evidence="5 6" key="1">
    <citation type="submission" date="2020-05" db="EMBL/GenBank/DDBJ databases">
        <title>MicrobeNet Type strains.</title>
        <authorList>
            <person name="Nicholson A.C."/>
        </authorList>
    </citation>
    <scope>NUCLEOTIDE SEQUENCE [LARGE SCALE GENOMIC DNA]</scope>
    <source>
        <strain evidence="5 6">JCM 3224</strain>
    </source>
</reference>
<dbReference type="Pfam" id="PF00702">
    <property type="entry name" value="Hydrolase"/>
    <property type="match status" value="1"/>
</dbReference>
<evidence type="ECO:0000256" key="1">
    <source>
        <dbReference type="ARBA" id="ARBA00023295"/>
    </source>
</evidence>
<dbReference type="InterPro" id="IPR023198">
    <property type="entry name" value="PGP-like_dom2"/>
</dbReference>
<feature type="domain" description="Glycoside hydrolase family 65 central catalytic" evidence="2">
    <location>
        <begin position="853"/>
        <end position="1248"/>
    </location>
</feature>
<dbReference type="CDD" id="cd01627">
    <property type="entry name" value="HAD_TPP"/>
    <property type="match status" value="1"/>
</dbReference>
<dbReference type="EMBL" id="JABELX010000001">
    <property type="protein sequence ID" value="NNH69305.1"/>
    <property type="molecule type" value="Genomic_DNA"/>
</dbReference>
<dbReference type="GO" id="GO:0005992">
    <property type="term" value="P:trehalose biosynthetic process"/>
    <property type="evidence" value="ECO:0007669"/>
    <property type="project" value="InterPro"/>
</dbReference>
<feature type="domain" description="Glycoside hydrolase family 65 C-terminal" evidence="3">
    <location>
        <begin position="1258"/>
        <end position="1318"/>
    </location>
</feature>
<dbReference type="InterPro" id="IPR037018">
    <property type="entry name" value="GH65_N"/>
</dbReference>
<dbReference type="SFLD" id="SFLDG01129">
    <property type="entry name" value="C1.5:_HAD__Beta-PGM__Phosphata"/>
    <property type="match status" value="1"/>
</dbReference>
<keyword evidence="5" id="KW-0378">Hydrolase</keyword>
<dbReference type="InterPro" id="IPR036412">
    <property type="entry name" value="HAD-like_sf"/>
</dbReference>
<feature type="domain" description="Glycoside hydrolase family 65 N-terminal" evidence="4">
    <location>
        <begin position="541"/>
        <end position="797"/>
    </location>
</feature>
<dbReference type="FunFam" id="1.50.10.10:FF:000053">
    <property type="entry name" value="Putative glycosyl hydrolase"/>
    <property type="match status" value="1"/>
</dbReference>
<dbReference type="SUPFAM" id="SSF56784">
    <property type="entry name" value="HAD-like"/>
    <property type="match status" value="2"/>
</dbReference>
<gene>
    <name evidence="5" type="primary">otsB</name>
    <name evidence="5" type="ORF">HLB23_05370</name>
</gene>
<dbReference type="Gene3D" id="2.70.98.40">
    <property type="entry name" value="Glycoside hydrolase, family 65, N-terminal domain"/>
    <property type="match status" value="1"/>
</dbReference>
<dbReference type="InterPro" id="IPR006379">
    <property type="entry name" value="HAD-SF_hydro_IIB"/>
</dbReference>
<keyword evidence="1" id="KW-0326">Glycosidase</keyword>
<name>A0A849BYX1_9NOCA</name>
<dbReference type="Pfam" id="PF03633">
    <property type="entry name" value="Glyco_hydro_65C"/>
    <property type="match status" value="1"/>
</dbReference>
<accession>A0A849BYX1</accession>
<dbReference type="InterPro" id="IPR005194">
    <property type="entry name" value="Glyco_hydro_65_C"/>
</dbReference>
<dbReference type="Gene3D" id="2.60.420.10">
    <property type="entry name" value="Maltose phosphorylase, domain 3"/>
    <property type="match status" value="1"/>
</dbReference>
<dbReference type="NCBIfam" id="TIGR01484">
    <property type="entry name" value="HAD-SF-IIB"/>
    <property type="match status" value="1"/>
</dbReference>
<sequence length="1338" mass="147017">MGRPPQAEDVRDNALPAQIDARHHDAVLFDMDGVVTDSASMHAAAWTELFNAFLSQRAATPGEDRSPFTAADYLRYVDGKPRYSGVADFLAARGISLPMGYPSDPGDAETVCGLGNRKDQLFLDRLTRDGVGVFPGTVDLIRRLHAAGIGTAVFSASRNCAQVLAAAGLDDLFEVRVDGLVAERLGLAGKPDPAMLLEAARRLGAEPGRTVVVEDAEAGVEAGRRGGFAVVIGVDRGGHAERLTARGADVVVADVARVRLRADYRRMSDLPDILRSWPELTDRLDIEKVAVLIDFDGTLSDIVPVPDAAVPVEGAITALTELAAVCPVAIVSGRDLEDVRTRVGVPGLWYAGSHGFDLMAPDGTRYVHEVDPGMVAALDRAATELRGRVGGVPGVLVEQKRFAVAIHHRGVERRLVHTVVSAVHEVASASGLRVTSGHEVTELRPDVDWDKGRALRWILAHLDVSVLPIYLGDDLTDEDAFDAIESDGIAIAVSATENRERYTAARFIAHGPRRVRDFLDRLTRLLRAEAETAGSDSWMLTYDGYEPGAEQLREALCTVGNGYLGTRGAAPESVAGERHYPGTYVAGIYNRLSDTIAGRVVDNESLVNLPNWLPVNFRIADGDWFDLDTADLLSYRQQLDMRRAVLIRVFRFRDAAGRITAVRQRRFAAMHAPHLCALETTITAENWSGHVTLRSVLDGDVRNSLVVRYRDLASEHVVPVHTRAVSVDTVILSARTNHSGIALATAMRNTVHDGSETVCTTVELVDDGRLVGHDIEVDLVTWESVTLEKTVSIFTGRDHAISTPEEAAVRSLRTAGNFSQLLAAHTGAWRRLWDRLHIDLDGGDGAAMERVLRLHLLHLAQTLSPNTADLDVGVPARGLHGEAYRGHIFWDELFICPVLTPRFPALTASVLRYRHRRLPEARRAAHEQGWAGALFPWQSGSDGREESQRMHLNPLSGRWNPDPSHRAHHSGLAIAYIAWQYHQATGDLGFLTECGAELLVEIARFWASRATHDPGDDRYHIRGVIGPDEFHTGYAQAIGTGIDDNAYTNVMATWTILRALDALDQHCPRERAHLLESLGVAATELERWDQLTRRMYVPFHDGVISQFEGYDQLAELDWEDYRGRYGDIARLDRILEAEGDDINHYRAGKQADVLMLFYLLSADELRDVLGRLGYSLPAAMIPRTIDYYLARTSHGSTLSAVVHSWVLARANRIRAVEFLEQVLASDIDDIQGGTTSEGIHLGAMAGSVDLLQRCFTGLEMRADRLIFTPSWPETLGTLTFPIFYRGHRLTMSLSCDELEVRSDPGPAAPVEIECRGRTELLAAGRIVRLPTQDVLESS</sequence>
<dbReference type="NCBIfam" id="TIGR00685">
    <property type="entry name" value="T6PP"/>
    <property type="match status" value="1"/>
</dbReference>
<dbReference type="InterPro" id="IPR006439">
    <property type="entry name" value="HAD-SF_hydro_IA"/>
</dbReference>
<dbReference type="Gene3D" id="1.10.150.240">
    <property type="entry name" value="Putative phosphatase, domain 2"/>
    <property type="match status" value="1"/>
</dbReference>
<dbReference type="Pfam" id="PF03632">
    <property type="entry name" value="Glyco_hydro_65m"/>
    <property type="match status" value="1"/>
</dbReference>
<protein>
    <submittedName>
        <fullName evidence="5">Trehalose-phosphatase</fullName>
        <ecNumber evidence="5">3.1.3.12</ecNumber>
    </submittedName>
</protein>
<dbReference type="GO" id="GO:0030246">
    <property type="term" value="F:carbohydrate binding"/>
    <property type="evidence" value="ECO:0007669"/>
    <property type="project" value="InterPro"/>
</dbReference>